<dbReference type="AlphaFoldDB" id="A0A1L9MZZ3"/>
<keyword evidence="2" id="KW-1185">Reference proteome</keyword>
<dbReference type="Proteomes" id="UP000184304">
    <property type="component" value="Unassembled WGS sequence"/>
</dbReference>
<evidence type="ECO:0000313" key="2">
    <source>
        <dbReference type="Proteomes" id="UP000184304"/>
    </source>
</evidence>
<name>A0A1L9MZZ3_ASPTC</name>
<protein>
    <submittedName>
        <fullName evidence="1">Uncharacterized protein</fullName>
    </submittedName>
</protein>
<dbReference type="VEuPathDB" id="FungiDB:ASPTUDRAFT_678684"/>
<accession>A0A1L9MZZ3</accession>
<proteinExistence type="predicted"/>
<gene>
    <name evidence="1" type="ORF">ASPTUDRAFT_678684</name>
</gene>
<organism evidence="1 2">
    <name type="scientific">Aspergillus tubingensis (strain CBS 134.48)</name>
    <dbReference type="NCBI Taxonomy" id="767770"/>
    <lineage>
        <taxon>Eukaryota</taxon>
        <taxon>Fungi</taxon>
        <taxon>Dikarya</taxon>
        <taxon>Ascomycota</taxon>
        <taxon>Pezizomycotina</taxon>
        <taxon>Eurotiomycetes</taxon>
        <taxon>Eurotiomycetidae</taxon>
        <taxon>Eurotiales</taxon>
        <taxon>Aspergillaceae</taxon>
        <taxon>Aspergillus</taxon>
        <taxon>Aspergillus subgen. Circumdati</taxon>
    </lineage>
</organism>
<sequence>MGEMRLKIPVRIEFGLAAAKSNSGNHRVADWPVGTPPAQSLRLAAWRINQPYVDSSTNSMRCRA</sequence>
<dbReference type="EMBL" id="KV878204">
    <property type="protein sequence ID" value="OJI82616.1"/>
    <property type="molecule type" value="Genomic_DNA"/>
</dbReference>
<reference evidence="2" key="1">
    <citation type="journal article" date="2017" name="Genome Biol.">
        <title>Comparative genomics reveals high biological diversity and specific adaptations in the industrially and medically important fungal genus Aspergillus.</title>
        <authorList>
            <person name="de Vries R.P."/>
            <person name="Riley R."/>
            <person name="Wiebenga A."/>
            <person name="Aguilar-Osorio G."/>
            <person name="Amillis S."/>
            <person name="Uchima C.A."/>
            <person name="Anderluh G."/>
            <person name="Asadollahi M."/>
            <person name="Askin M."/>
            <person name="Barry K."/>
            <person name="Battaglia E."/>
            <person name="Bayram O."/>
            <person name="Benocci T."/>
            <person name="Braus-Stromeyer S.A."/>
            <person name="Caldana C."/>
            <person name="Canovas D."/>
            <person name="Cerqueira G.C."/>
            <person name="Chen F."/>
            <person name="Chen W."/>
            <person name="Choi C."/>
            <person name="Clum A."/>
            <person name="Dos Santos R.A."/>
            <person name="Damasio A.R."/>
            <person name="Diallinas G."/>
            <person name="Emri T."/>
            <person name="Fekete E."/>
            <person name="Flipphi M."/>
            <person name="Freyberg S."/>
            <person name="Gallo A."/>
            <person name="Gournas C."/>
            <person name="Habgood R."/>
            <person name="Hainaut M."/>
            <person name="Harispe M.L."/>
            <person name="Henrissat B."/>
            <person name="Hilden K.S."/>
            <person name="Hope R."/>
            <person name="Hossain A."/>
            <person name="Karabika E."/>
            <person name="Karaffa L."/>
            <person name="Karanyi Z."/>
            <person name="Krasevec N."/>
            <person name="Kuo A."/>
            <person name="Kusch H."/>
            <person name="LaButti K."/>
            <person name="Lagendijk E.L."/>
            <person name="Lapidus A."/>
            <person name="Levasseur A."/>
            <person name="Lindquist E."/>
            <person name="Lipzen A."/>
            <person name="Logrieco A.F."/>
            <person name="MacCabe A."/>
            <person name="Maekelae M.R."/>
            <person name="Malavazi I."/>
            <person name="Melin P."/>
            <person name="Meyer V."/>
            <person name="Mielnichuk N."/>
            <person name="Miskei M."/>
            <person name="Molnar A.P."/>
            <person name="Mule G."/>
            <person name="Ngan C.Y."/>
            <person name="Orejas M."/>
            <person name="Orosz E."/>
            <person name="Ouedraogo J.P."/>
            <person name="Overkamp K.M."/>
            <person name="Park H.-S."/>
            <person name="Perrone G."/>
            <person name="Piumi F."/>
            <person name="Punt P.J."/>
            <person name="Ram A.F."/>
            <person name="Ramon A."/>
            <person name="Rauscher S."/>
            <person name="Record E."/>
            <person name="Riano-Pachon D.M."/>
            <person name="Robert V."/>
            <person name="Roehrig J."/>
            <person name="Ruller R."/>
            <person name="Salamov A."/>
            <person name="Salih N.S."/>
            <person name="Samson R.A."/>
            <person name="Sandor E."/>
            <person name="Sanguinetti M."/>
            <person name="Schuetze T."/>
            <person name="Sepcic K."/>
            <person name="Shelest E."/>
            <person name="Sherlock G."/>
            <person name="Sophianopoulou V."/>
            <person name="Squina F.M."/>
            <person name="Sun H."/>
            <person name="Susca A."/>
            <person name="Todd R.B."/>
            <person name="Tsang A."/>
            <person name="Unkles S.E."/>
            <person name="van de Wiele N."/>
            <person name="van Rossen-Uffink D."/>
            <person name="Oliveira J.V."/>
            <person name="Vesth T.C."/>
            <person name="Visser J."/>
            <person name="Yu J.-H."/>
            <person name="Zhou M."/>
            <person name="Andersen M.R."/>
            <person name="Archer D.B."/>
            <person name="Baker S.E."/>
            <person name="Benoit I."/>
            <person name="Brakhage A.A."/>
            <person name="Braus G.H."/>
            <person name="Fischer R."/>
            <person name="Frisvad J.C."/>
            <person name="Goldman G.H."/>
            <person name="Houbraken J."/>
            <person name="Oakley B."/>
            <person name="Pocsi I."/>
            <person name="Scazzocchio C."/>
            <person name="Seiboth B."/>
            <person name="vanKuyk P.A."/>
            <person name="Wortman J."/>
            <person name="Dyer P.S."/>
            <person name="Grigoriev I.V."/>
        </authorList>
    </citation>
    <scope>NUCLEOTIDE SEQUENCE [LARGE SCALE GENOMIC DNA]</scope>
    <source>
        <strain evidence="2">CBS 134.48</strain>
    </source>
</reference>
<evidence type="ECO:0000313" key="1">
    <source>
        <dbReference type="EMBL" id="OJI82616.1"/>
    </source>
</evidence>